<dbReference type="EMBL" id="CP020570">
    <property type="protein sequence ID" value="ARF65499.1"/>
    <property type="molecule type" value="Genomic_DNA"/>
</dbReference>
<dbReference type="Gene3D" id="3.40.50.2300">
    <property type="match status" value="1"/>
</dbReference>
<organism evidence="9 10">
    <name type="scientific">Streptomyces violaceoruber</name>
    <dbReference type="NCBI Taxonomy" id="1935"/>
    <lineage>
        <taxon>Bacteria</taxon>
        <taxon>Bacillati</taxon>
        <taxon>Actinomycetota</taxon>
        <taxon>Actinomycetes</taxon>
        <taxon>Kitasatosporales</taxon>
        <taxon>Streptomycetaceae</taxon>
        <taxon>Streptomyces</taxon>
        <taxon>Streptomyces violaceoruber group</taxon>
    </lineage>
</organism>
<feature type="domain" description="Response regulatory" evidence="8">
    <location>
        <begin position="28"/>
        <end position="143"/>
    </location>
</feature>
<sequence>MGQTSSGWLVPHRPCGAPPADEPGARVRILLAEDRDVYREGLFVLLSEIANAEVVGTAVDRKELVHQSTRLSPDVVVAGTSLVLPDGLPALSRLPEAVSGNTVMAAERDTDELLSAALAAGVHGYVPLSSPREDFDAAIQAVAAGGGFLPTHVTRRLVRNFHLVPRRTDRPAELELLSEREQQVFLLVGDGRSNREIARTLRVSEATVKSHVSRVLAKLELRDRVHAAQLVWRLGLGSPSLLPQT</sequence>
<evidence type="ECO:0000313" key="9">
    <source>
        <dbReference type="EMBL" id="ARF65499.1"/>
    </source>
</evidence>
<dbReference type="GO" id="GO:0006355">
    <property type="term" value="P:regulation of DNA-templated transcription"/>
    <property type="evidence" value="ECO:0007669"/>
    <property type="project" value="InterPro"/>
</dbReference>
<evidence type="ECO:0000256" key="3">
    <source>
        <dbReference type="ARBA" id="ARBA00023125"/>
    </source>
</evidence>
<evidence type="ECO:0000256" key="2">
    <source>
        <dbReference type="ARBA" id="ARBA00023015"/>
    </source>
</evidence>
<dbReference type="SUPFAM" id="SSF46894">
    <property type="entry name" value="C-terminal effector domain of the bipartite response regulators"/>
    <property type="match status" value="1"/>
</dbReference>
<dbReference type="PROSITE" id="PS00622">
    <property type="entry name" value="HTH_LUXR_1"/>
    <property type="match status" value="1"/>
</dbReference>
<dbReference type="PROSITE" id="PS50043">
    <property type="entry name" value="HTH_LUXR_2"/>
    <property type="match status" value="1"/>
</dbReference>
<evidence type="ECO:0000256" key="6">
    <source>
        <dbReference type="SAM" id="MobiDB-lite"/>
    </source>
</evidence>
<dbReference type="SMART" id="SM00448">
    <property type="entry name" value="REC"/>
    <property type="match status" value="1"/>
</dbReference>
<dbReference type="InterPro" id="IPR001789">
    <property type="entry name" value="Sig_transdc_resp-reg_receiver"/>
</dbReference>
<keyword evidence="2" id="KW-0805">Transcription regulation</keyword>
<name>A0A1V0UJR6_STRVN</name>
<keyword evidence="4" id="KW-0804">Transcription</keyword>
<dbReference type="CDD" id="cd06170">
    <property type="entry name" value="LuxR_C_like"/>
    <property type="match status" value="1"/>
</dbReference>
<evidence type="ECO:0000259" key="8">
    <source>
        <dbReference type="PROSITE" id="PS50110"/>
    </source>
</evidence>
<dbReference type="InterPro" id="IPR039420">
    <property type="entry name" value="WalR-like"/>
</dbReference>
<dbReference type="AlphaFoldDB" id="A0A1V0UJR6"/>
<dbReference type="CDD" id="cd17535">
    <property type="entry name" value="REC_NarL-like"/>
    <property type="match status" value="1"/>
</dbReference>
<dbReference type="PROSITE" id="PS50110">
    <property type="entry name" value="RESPONSE_REGULATORY"/>
    <property type="match status" value="1"/>
</dbReference>
<dbReference type="InterPro" id="IPR011006">
    <property type="entry name" value="CheY-like_superfamily"/>
</dbReference>
<dbReference type="PANTHER" id="PTHR43214">
    <property type="entry name" value="TWO-COMPONENT RESPONSE REGULATOR"/>
    <property type="match status" value="1"/>
</dbReference>
<evidence type="ECO:0008006" key="11">
    <source>
        <dbReference type="Google" id="ProtNLM"/>
    </source>
</evidence>
<accession>A0A1V0UJR6</accession>
<evidence type="ECO:0000256" key="5">
    <source>
        <dbReference type="PROSITE-ProRule" id="PRU00169"/>
    </source>
</evidence>
<dbReference type="Pfam" id="PF00196">
    <property type="entry name" value="GerE"/>
    <property type="match status" value="1"/>
</dbReference>
<feature type="domain" description="HTH luxR-type" evidence="7">
    <location>
        <begin position="170"/>
        <end position="235"/>
    </location>
</feature>
<dbReference type="STRING" id="1935.B1H20_31855"/>
<evidence type="ECO:0000313" key="10">
    <source>
        <dbReference type="Proteomes" id="UP000192445"/>
    </source>
</evidence>
<feature type="region of interest" description="Disordered" evidence="6">
    <location>
        <begin position="1"/>
        <end position="22"/>
    </location>
</feature>
<dbReference type="SUPFAM" id="SSF52172">
    <property type="entry name" value="CheY-like"/>
    <property type="match status" value="1"/>
</dbReference>
<keyword evidence="1" id="KW-0597">Phosphoprotein</keyword>
<keyword evidence="3" id="KW-0238">DNA-binding</keyword>
<gene>
    <name evidence="9" type="ORF">B1H20_31855</name>
</gene>
<dbReference type="InterPro" id="IPR058245">
    <property type="entry name" value="NreC/VraR/RcsB-like_REC"/>
</dbReference>
<protein>
    <recommendedName>
        <fullName evidence="11">DNA-binding response regulator</fullName>
    </recommendedName>
</protein>
<dbReference type="PANTHER" id="PTHR43214:SF24">
    <property type="entry name" value="TRANSCRIPTIONAL REGULATORY PROTEIN NARL-RELATED"/>
    <property type="match status" value="1"/>
</dbReference>
<dbReference type="Proteomes" id="UP000192445">
    <property type="component" value="Chromosome"/>
</dbReference>
<dbReference type="GO" id="GO:0000160">
    <property type="term" value="P:phosphorelay signal transduction system"/>
    <property type="evidence" value="ECO:0007669"/>
    <property type="project" value="InterPro"/>
</dbReference>
<comment type="caution">
    <text evidence="5">Lacks conserved residue(s) required for the propagation of feature annotation.</text>
</comment>
<dbReference type="KEGG" id="svu:B1H20_31855"/>
<proteinExistence type="predicted"/>
<evidence type="ECO:0000256" key="4">
    <source>
        <dbReference type="ARBA" id="ARBA00023163"/>
    </source>
</evidence>
<dbReference type="PRINTS" id="PR00038">
    <property type="entry name" value="HTHLUXR"/>
</dbReference>
<dbReference type="InterPro" id="IPR000792">
    <property type="entry name" value="Tscrpt_reg_LuxR_C"/>
</dbReference>
<evidence type="ECO:0000256" key="1">
    <source>
        <dbReference type="ARBA" id="ARBA00022553"/>
    </source>
</evidence>
<dbReference type="GO" id="GO:0003677">
    <property type="term" value="F:DNA binding"/>
    <property type="evidence" value="ECO:0007669"/>
    <property type="project" value="UniProtKB-KW"/>
</dbReference>
<dbReference type="SMART" id="SM00421">
    <property type="entry name" value="HTH_LUXR"/>
    <property type="match status" value="1"/>
</dbReference>
<evidence type="ECO:0000259" key="7">
    <source>
        <dbReference type="PROSITE" id="PS50043"/>
    </source>
</evidence>
<dbReference type="InterPro" id="IPR016032">
    <property type="entry name" value="Sig_transdc_resp-reg_C-effctor"/>
</dbReference>
<reference evidence="9 10" key="1">
    <citation type="submission" date="2017-03" db="EMBL/GenBank/DDBJ databases">
        <title>Complete Genome Sequence of a natural compounds producer, Streptomyces violaceus S21.</title>
        <authorList>
            <person name="Zhong C."/>
            <person name="Zhao Z."/>
            <person name="Fu J."/>
            <person name="Zong G."/>
            <person name="Qin R."/>
            <person name="Cao G."/>
        </authorList>
    </citation>
    <scope>NUCLEOTIDE SEQUENCE [LARGE SCALE GENOMIC DNA]</scope>
    <source>
        <strain evidence="9 10">S21</strain>
    </source>
</reference>